<proteinExistence type="predicted"/>
<sequence>MSNVAPMMYNILSFVNFDGIKGESQTDKYIGWIGVQYISRAIVNPANSSTDVGSWGSGKGVLSHFMLHLNYDKAITALEKYAVTGKHIQKTEIHSLRFVGDSAPSLWTKYILTNTYISEIGSGQPSDNIMTVGLRTKKIQFSYTPTDYEGKKQAEVSWTWDLEKNTAE</sequence>
<reference evidence="2 4" key="2">
    <citation type="submission" date="2019-07" db="EMBL/GenBank/DDBJ databases">
        <title>Genomic Encyclopedia of Type Strains, Phase I: the one thousand microbial genomes (KMG-I) project.</title>
        <authorList>
            <person name="Kyrpides N."/>
        </authorList>
    </citation>
    <scope>NUCLEOTIDE SEQUENCE [LARGE SCALE GENOMIC DNA]</scope>
    <source>
        <strain evidence="2 4">DSM 17909</strain>
    </source>
</reference>
<dbReference type="SUPFAM" id="SSF141452">
    <property type="entry name" value="Hcp1-like"/>
    <property type="match status" value="1"/>
</dbReference>
<dbReference type="Pfam" id="PF05638">
    <property type="entry name" value="T6SS_HCP"/>
    <property type="match status" value="1"/>
</dbReference>
<gene>
    <name evidence="2" type="ORF">LY16_00887</name>
    <name evidence="1" type="ORF">XDD1_1889</name>
</gene>
<evidence type="ECO:0000313" key="2">
    <source>
        <dbReference type="EMBL" id="TYP12367.1"/>
    </source>
</evidence>
<dbReference type="InterPro" id="IPR008514">
    <property type="entry name" value="T6SS_Hcp"/>
</dbReference>
<keyword evidence="4" id="KW-1185">Reference proteome</keyword>
<dbReference type="EMBL" id="FO704550">
    <property type="protein sequence ID" value="CDG17588.1"/>
    <property type="molecule type" value="Genomic_DNA"/>
</dbReference>
<dbReference type="KEGG" id="xdo:XDD1_1889"/>
<dbReference type="OrthoDB" id="5066999at2"/>
<dbReference type="Proteomes" id="UP000032721">
    <property type="component" value="Chromosome"/>
</dbReference>
<evidence type="ECO:0000313" key="4">
    <source>
        <dbReference type="Proteomes" id="UP000324170"/>
    </source>
</evidence>
<accession>A0A068QRH6</accession>
<dbReference type="RefSeq" id="WP_052705666.1">
    <property type="nucleotide sequence ID" value="NZ_CAWMED010000001.1"/>
</dbReference>
<reference evidence="1 3" key="1">
    <citation type="submission" date="2013-07" db="EMBL/GenBank/DDBJ databases">
        <authorList>
            <person name="Genoscope - CEA"/>
        </authorList>
    </citation>
    <scope>NUCLEOTIDE SEQUENCE [LARGE SCALE GENOMIC DNA]</scope>
    <source>
        <strain evidence="1">FRM16</strain>
        <strain evidence="3">FRM16 / DSM 17909</strain>
    </source>
</reference>
<dbReference type="HOGENOM" id="CLU_1585830_0_0_6"/>
<dbReference type="Gene3D" id="2.30.110.20">
    <property type="entry name" value="Hcp1-like"/>
    <property type="match status" value="1"/>
</dbReference>
<evidence type="ECO:0000313" key="3">
    <source>
        <dbReference type="Proteomes" id="UP000032721"/>
    </source>
</evidence>
<protein>
    <submittedName>
        <fullName evidence="1">Putative secretion system effector of SST VI cluster (Hcp family)</fullName>
    </submittedName>
    <submittedName>
        <fullName evidence="2">Type VI secretion system secreted protein Hcp</fullName>
    </submittedName>
</protein>
<dbReference type="InterPro" id="IPR036624">
    <property type="entry name" value="Hcp1-lik_sf"/>
</dbReference>
<dbReference type="Proteomes" id="UP000324170">
    <property type="component" value="Unassembled WGS sequence"/>
</dbReference>
<organism evidence="1 3">
    <name type="scientific">Xenorhabdus doucetiae</name>
    <dbReference type="NCBI Taxonomy" id="351671"/>
    <lineage>
        <taxon>Bacteria</taxon>
        <taxon>Pseudomonadati</taxon>
        <taxon>Pseudomonadota</taxon>
        <taxon>Gammaproteobacteria</taxon>
        <taxon>Enterobacterales</taxon>
        <taxon>Morganellaceae</taxon>
        <taxon>Xenorhabdus</taxon>
    </lineage>
</organism>
<dbReference type="EMBL" id="VNHN01000010">
    <property type="protein sequence ID" value="TYP12367.1"/>
    <property type="molecule type" value="Genomic_DNA"/>
</dbReference>
<dbReference type="AlphaFoldDB" id="A0A068QRH6"/>
<dbReference type="STRING" id="351671.XDD1_1889"/>
<name>A0A068QRH6_9GAMM</name>
<evidence type="ECO:0000313" key="1">
    <source>
        <dbReference type="EMBL" id="CDG17588.1"/>
    </source>
</evidence>